<name>A0ABP6NTD4_9ACTN</name>
<organism evidence="3 4">
    <name type="scientific">Blastococcus jejuensis</name>
    <dbReference type="NCBI Taxonomy" id="351224"/>
    <lineage>
        <taxon>Bacteria</taxon>
        <taxon>Bacillati</taxon>
        <taxon>Actinomycetota</taxon>
        <taxon>Actinomycetes</taxon>
        <taxon>Geodermatophilales</taxon>
        <taxon>Geodermatophilaceae</taxon>
        <taxon>Blastococcus</taxon>
    </lineage>
</organism>
<dbReference type="SUPFAM" id="SSF53850">
    <property type="entry name" value="Periplasmic binding protein-like II"/>
    <property type="match status" value="1"/>
</dbReference>
<evidence type="ECO:0000313" key="4">
    <source>
        <dbReference type="Proteomes" id="UP001499924"/>
    </source>
</evidence>
<dbReference type="Gene3D" id="3.40.190.10">
    <property type="entry name" value="Periplasmic binding protein-like II"/>
    <property type="match status" value="2"/>
</dbReference>
<dbReference type="PANTHER" id="PTHR30006">
    <property type="entry name" value="THIAMINE-BINDING PERIPLASMIC PROTEIN-RELATED"/>
    <property type="match status" value="1"/>
</dbReference>
<reference evidence="4" key="1">
    <citation type="journal article" date="2019" name="Int. J. Syst. Evol. Microbiol.">
        <title>The Global Catalogue of Microorganisms (GCM) 10K type strain sequencing project: providing services to taxonomists for standard genome sequencing and annotation.</title>
        <authorList>
            <consortium name="The Broad Institute Genomics Platform"/>
            <consortium name="The Broad Institute Genome Sequencing Center for Infectious Disease"/>
            <person name="Wu L."/>
            <person name="Ma J."/>
        </authorList>
    </citation>
    <scope>NUCLEOTIDE SEQUENCE [LARGE SCALE GENOMIC DNA]</scope>
    <source>
        <strain evidence="4">JCM 15614</strain>
    </source>
</reference>
<protein>
    <submittedName>
        <fullName evidence="3">ABC transporter substrate-binding protein</fullName>
    </submittedName>
</protein>
<dbReference type="Proteomes" id="UP001499924">
    <property type="component" value="Unassembled WGS sequence"/>
</dbReference>
<dbReference type="EMBL" id="BAAAVV010000001">
    <property type="protein sequence ID" value="GAA3156328.1"/>
    <property type="molecule type" value="Genomic_DNA"/>
</dbReference>
<keyword evidence="4" id="KW-1185">Reference proteome</keyword>
<proteinExistence type="predicted"/>
<comment type="caution">
    <text evidence="3">The sequence shown here is derived from an EMBL/GenBank/DDBJ whole genome shotgun (WGS) entry which is preliminary data.</text>
</comment>
<gene>
    <name evidence="3" type="ORF">GCM10010531_04560</name>
</gene>
<sequence>MSTHMRKPRTVARTALAAGTVLVLAACGGNPTSSTSGDDGGSESGPTAAEELYEELAGLSGQERRDRLVELAAEENGLNLYTSMTSDVADAVTEAFSDAFDIDVSVYRAGSETVLQRILQEQDAGFAGNDVVETNATELLALQQEGVMAPCIDQERVDLVPEAGQFDDWTATRFNLFSPSWNTNIISGDMVPTSWEDLADPKYDGQLSMELGDYDWYLTLYGYWQEQGKSDEEINQLFADMVDGAKLVKGHTVQAELMSAGEFGVTASNYTYIVQRAKADGAPVEVEPLVDPVIARPNGGSCMKTAENPATAMLFMDWMLTEGQDVIVEEQLTPAIDESGSLEGVSVIPVDTEALLNESDKWSAEYDELLSGGEVIAD</sequence>
<dbReference type="Pfam" id="PF13343">
    <property type="entry name" value="SBP_bac_6"/>
    <property type="match status" value="1"/>
</dbReference>
<evidence type="ECO:0000256" key="2">
    <source>
        <dbReference type="SAM" id="SignalP"/>
    </source>
</evidence>
<evidence type="ECO:0000313" key="3">
    <source>
        <dbReference type="EMBL" id="GAA3156328.1"/>
    </source>
</evidence>
<dbReference type="PANTHER" id="PTHR30006:SF2">
    <property type="entry name" value="ABC TRANSPORTER SUBSTRATE-BINDING PROTEIN"/>
    <property type="match status" value="1"/>
</dbReference>
<feature type="chain" id="PRO_5046099454" evidence="2">
    <location>
        <begin position="26"/>
        <end position="378"/>
    </location>
</feature>
<dbReference type="PROSITE" id="PS51257">
    <property type="entry name" value="PROKAR_LIPOPROTEIN"/>
    <property type="match status" value="1"/>
</dbReference>
<feature type="signal peptide" evidence="2">
    <location>
        <begin position="1"/>
        <end position="25"/>
    </location>
</feature>
<keyword evidence="1 2" id="KW-0732">Signal</keyword>
<evidence type="ECO:0000256" key="1">
    <source>
        <dbReference type="ARBA" id="ARBA00022729"/>
    </source>
</evidence>
<accession>A0ABP6NTD4</accession>